<dbReference type="Proteomes" id="UP000054196">
    <property type="component" value="Unassembled WGS sequence"/>
</dbReference>
<feature type="region of interest" description="Disordered" evidence="1">
    <location>
        <begin position="364"/>
        <end position="440"/>
    </location>
</feature>
<dbReference type="SUPFAM" id="SSF50978">
    <property type="entry name" value="WD40 repeat-like"/>
    <property type="match status" value="1"/>
</dbReference>
<gene>
    <name evidence="2" type="ORF">PUNSTDRAFT_146018</name>
</gene>
<dbReference type="KEGG" id="psq:PUNSTDRAFT_146018"/>
<sequence length="440" mass="47678">MSSQMTEITRRFDQPVHEETFKLASDAGYPENFPRNAKWCPDGSVFLAQAENRTFQIIDRTTGNLTPDGGGARTILRQPAPILDYLWYPMASRLNPAAYCFVASLRASYSIVDHRERHIAPHSLSFNAIATKLYCGFEDAIEVFDVHRPGQGDRIATSPAKKSKDGLKGIISALAFCPSYDSDLFAAGSLSPASALNSNIALFSADTGHALMFVGTDTTEGTSHPSVTQLRFNPTQPHILYGAFRKRDAIYSWDLRGHVSAPVAVFRRSRPATTTRPPATNQKLLFDVDPSGQWLSVGDEAGSISTFSLTGAPMSTDEATVDDAQEVPPASVFSAHNDAIGSVAFHPWEPMLLSASGSRHFSTGLSSAVGAASDSDESSDDESSNTSAEHQTGRSSFVRRRRSKPTPHTKDASLKLWRYGPVGGNVPEELIEPAREGVVQ</sequence>
<dbReference type="GeneID" id="18881562"/>
<keyword evidence="3" id="KW-1185">Reference proteome</keyword>
<dbReference type="eggNOG" id="KOG2919">
    <property type="taxonomic scope" value="Eukaryota"/>
</dbReference>
<dbReference type="InterPro" id="IPR015943">
    <property type="entry name" value="WD40/YVTN_repeat-like_dom_sf"/>
</dbReference>
<dbReference type="OrthoDB" id="239865at2759"/>
<dbReference type="InterPro" id="IPR001680">
    <property type="entry name" value="WD40_rpt"/>
</dbReference>
<dbReference type="AlphaFoldDB" id="R7S4E0"/>
<accession>R7S4E0</accession>
<feature type="compositionally biased region" description="Basic residues" evidence="1">
    <location>
        <begin position="397"/>
        <end position="407"/>
    </location>
</feature>
<evidence type="ECO:0000313" key="3">
    <source>
        <dbReference type="Proteomes" id="UP000054196"/>
    </source>
</evidence>
<proteinExistence type="predicted"/>
<feature type="compositionally biased region" description="Acidic residues" evidence="1">
    <location>
        <begin position="374"/>
        <end position="383"/>
    </location>
</feature>
<dbReference type="OMA" id="IRTWILP"/>
<name>R7S4E0_PUNST</name>
<dbReference type="EMBL" id="JH687551">
    <property type="protein sequence ID" value="EIN05098.1"/>
    <property type="molecule type" value="Genomic_DNA"/>
</dbReference>
<dbReference type="PANTHER" id="PTHR13211">
    <property type="entry name" value="TELOMERASE CAJAL BODY PROTEIN 1"/>
    <property type="match status" value="1"/>
</dbReference>
<reference evidence="3" key="1">
    <citation type="journal article" date="2012" name="Science">
        <title>The Paleozoic origin of enzymatic lignin decomposition reconstructed from 31 fungal genomes.</title>
        <authorList>
            <person name="Floudas D."/>
            <person name="Binder M."/>
            <person name="Riley R."/>
            <person name="Barry K."/>
            <person name="Blanchette R.A."/>
            <person name="Henrissat B."/>
            <person name="Martinez A.T."/>
            <person name="Otillar R."/>
            <person name="Spatafora J.W."/>
            <person name="Yadav J.S."/>
            <person name="Aerts A."/>
            <person name="Benoit I."/>
            <person name="Boyd A."/>
            <person name="Carlson A."/>
            <person name="Copeland A."/>
            <person name="Coutinho P.M."/>
            <person name="de Vries R.P."/>
            <person name="Ferreira P."/>
            <person name="Findley K."/>
            <person name="Foster B."/>
            <person name="Gaskell J."/>
            <person name="Glotzer D."/>
            <person name="Gorecki P."/>
            <person name="Heitman J."/>
            <person name="Hesse C."/>
            <person name="Hori C."/>
            <person name="Igarashi K."/>
            <person name="Jurgens J.A."/>
            <person name="Kallen N."/>
            <person name="Kersten P."/>
            <person name="Kohler A."/>
            <person name="Kuees U."/>
            <person name="Kumar T.K.A."/>
            <person name="Kuo A."/>
            <person name="LaButti K."/>
            <person name="Larrondo L.F."/>
            <person name="Lindquist E."/>
            <person name="Ling A."/>
            <person name="Lombard V."/>
            <person name="Lucas S."/>
            <person name="Lundell T."/>
            <person name="Martin R."/>
            <person name="McLaughlin D.J."/>
            <person name="Morgenstern I."/>
            <person name="Morin E."/>
            <person name="Murat C."/>
            <person name="Nagy L.G."/>
            <person name="Nolan M."/>
            <person name="Ohm R.A."/>
            <person name="Patyshakuliyeva A."/>
            <person name="Rokas A."/>
            <person name="Ruiz-Duenas F.J."/>
            <person name="Sabat G."/>
            <person name="Salamov A."/>
            <person name="Samejima M."/>
            <person name="Schmutz J."/>
            <person name="Slot J.C."/>
            <person name="St John F."/>
            <person name="Stenlid J."/>
            <person name="Sun H."/>
            <person name="Sun S."/>
            <person name="Syed K."/>
            <person name="Tsang A."/>
            <person name="Wiebenga A."/>
            <person name="Young D."/>
            <person name="Pisabarro A."/>
            <person name="Eastwood D.C."/>
            <person name="Martin F."/>
            <person name="Cullen D."/>
            <person name="Grigoriev I.V."/>
            <person name="Hibbett D.S."/>
        </authorList>
    </citation>
    <scope>NUCLEOTIDE SEQUENCE [LARGE SCALE GENOMIC DNA]</scope>
    <source>
        <strain evidence="3">HHB-11173 SS5</strain>
    </source>
</reference>
<evidence type="ECO:0000313" key="2">
    <source>
        <dbReference type="EMBL" id="EIN05098.1"/>
    </source>
</evidence>
<dbReference type="Gene3D" id="2.130.10.10">
    <property type="entry name" value="YVTN repeat-like/Quinoprotein amine dehydrogenase"/>
    <property type="match status" value="1"/>
</dbReference>
<evidence type="ECO:0000256" key="1">
    <source>
        <dbReference type="SAM" id="MobiDB-lite"/>
    </source>
</evidence>
<protein>
    <recommendedName>
        <fullName evidence="4">WD40 repeat-like protein</fullName>
    </recommendedName>
</protein>
<evidence type="ECO:0008006" key="4">
    <source>
        <dbReference type="Google" id="ProtNLM"/>
    </source>
</evidence>
<dbReference type="InterPro" id="IPR036322">
    <property type="entry name" value="WD40_repeat_dom_sf"/>
</dbReference>
<organism evidence="2 3">
    <name type="scientific">Punctularia strigosozonata (strain HHB-11173)</name>
    <name type="common">White-rot fungus</name>
    <dbReference type="NCBI Taxonomy" id="741275"/>
    <lineage>
        <taxon>Eukaryota</taxon>
        <taxon>Fungi</taxon>
        <taxon>Dikarya</taxon>
        <taxon>Basidiomycota</taxon>
        <taxon>Agaricomycotina</taxon>
        <taxon>Agaricomycetes</taxon>
        <taxon>Corticiales</taxon>
        <taxon>Punctulariaceae</taxon>
        <taxon>Punctularia</taxon>
    </lineage>
</organism>
<dbReference type="RefSeq" id="XP_007387501.1">
    <property type="nucleotide sequence ID" value="XM_007387439.1"/>
</dbReference>
<dbReference type="HOGENOM" id="CLU_022731_3_1_1"/>
<dbReference type="InterPro" id="IPR051150">
    <property type="entry name" value="SWT21/TCAB1_mRNA_Telomere"/>
</dbReference>
<dbReference type="Pfam" id="PF00400">
    <property type="entry name" value="WD40"/>
    <property type="match status" value="1"/>
</dbReference>
<dbReference type="PANTHER" id="PTHR13211:SF0">
    <property type="entry name" value="TELOMERASE CAJAL BODY PROTEIN 1"/>
    <property type="match status" value="1"/>
</dbReference>